<accession>A0A9D1NZR4</accession>
<dbReference type="Proteomes" id="UP000886889">
    <property type="component" value="Unassembled WGS sequence"/>
</dbReference>
<feature type="repeat" description="Cell wall-binding" evidence="2">
    <location>
        <begin position="257"/>
        <end position="276"/>
    </location>
</feature>
<keyword evidence="3" id="KW-0732">Signal</keyword>
<dbReference type="Pfam" id="PF19127">
    <property type="entry name" value="Choline_bind_3"/>
    <property type="match status" value="2"/>
</dbReference>
<feature type="repeat" description="Cell wall-binding" evidence="2">
    <location>
        <begin position="154"/>
        <end position="173"/>
    </location>
</feature>
<dbReference type="CDD" id="cd02696">
    <property type="entry name" value="MurNAc-LAA"/>
    <property type="match status" value="1"/>
</dbReference>
<evidence type="ECO:0000313" key="5">
    <source>
        <dbReference type="EMBL" id="HIV23836.1"/>
    </source>
</evidence>
<dbReference type="PANTHER" id="PTHR30404">
    <property type="entry name" value="N-ACETYLMURAMOYL-L-ALANINE AMIDASE"/>
    <property type="match status" value="1"/>
</dbReference>
<evidence type="ECO:0000313" key="6">
    <source>
        <dbReference type="Proteomes" id="UP000886889"/>
    </source>
</evidence>
<dbReference type="GO" id="GO:0030288">
    <property type="term" value="C:outer membrane-bounded periplasmic space"/>
    <property type="evidence" value="ECO:0007669"/>
    <property type="project" value="TreeGrafter"/>
</dbReference>
<dbReference type="GO" id="GO:0009253">
    <property type="term" value="P:peptidoglycan catabolic process"/>
    <property type="evidence" value="ECO:0007669"/>
    <property type="project" value="InterPro"/>
</dbReference>
<comment type="caution">
    <text evidence="5">The sequence shown here is derived from an EMBL/GenBank/DDBJ whole genome shotgun (WGS) entry which is preliminary data.</text>
</comment>
<feature type="chain" id="PRO_5039293545" evidence="3">
    <location>
        <begin position="36"/>
        <end position="541"/>
    </location>
</feature>
<dbReference type="Pfam" id="PF19085">
    <property type="entry name" value="Choline_bind_2"/>
    <property type="match status" value="1"/>
</dbReference>
<dbReference type="PANTHER" id="PTHR30404:SF8">
    <property type="entry name" value="AUTOLYSIN PH-RELATED"/>
    <property type="match status" value="1"/>
</dbReference>
<dbReference type="Gene3D" id="3.40.630.40">
    <property type="entry name" value="Zn-dependent exopeptidases"/>
    <property type="match status" value="1"/>
</dbReference>
<evidence type="ECO:0000256" key="1">
    <source>
        <dbReference type="ARBA" id="ARBA00022737"/>
    </source>
</evidence>
<evidence type="ECO:0000256" key="2">
    <source>
        <dbReference type="PROSITE-ProRule" id="PRU00591"/>
    </source>
</evidence>
<feature type="repeat" description="Cell wall-binding" evidence="2">
    <location>
        <begin position="60"/>
        <end position="79"/>
    </location>
</feature>
<sequence length="541" mass="60744">MNEKETGIRKSGRKLWACSLLMLLFLVLMSTTALAAKTGWKQVGKKIYYYVAGEDGREKATGLRKIGKRYYYFNKNGVMKTGWVKTSEGFRYFKPTGNVGATKGSMYTGLKTIGKYKYYFDKNGVVTTGLRTVKKKTYFFSTNKNMGVRGRSLKNRWKTVKGVKYYFKSDGTMAKNCWVNKTYYVDKNGQMLKNTVTPDGYLVGSNGKKASKNKVKGWVKINGKYHYYNASKKKLLTSCWKQVNGKYYYLDEDGVRVTGWQNIGKNRYYFNSKGVRQTGLKTLKGKTYYFDAKGRLQRNTTIDGYTIDANGVATKIPGTESGKKKILIIAGHGQGDPGATSSWGYESNYTRQFAKLIYNELKSNGKVDVTFYKNGSSNYDCYQQNAKTLGSGGLNLSSKITGKGTNRSKVLSGIKTNPNIPVFTDYDYVLEVHFNAKGSGKDPQGDGRYTGVGFYINSYKSKYTLENRILSKIVSLGFKRWGSGVFASSTLFNARICQELGVSYGLLETAFIDDGDDMKFYTKNKNKMAKAVADAIVAYYS</sequence>
<evidence type="ECO:0000259" key="4">
    <source>
        <dbReference type="Pfam" id="PF01520"/>
    </source>
</evidence>
<dbReference type="AlphaFoldDB" id="A0A9D1NZR4"/>
<dbReference type="InterPro" id="IPR002508">
    <property type="entry name" value="MurNAc-LAA_cat"/>
</dbReference>
<dbReference type="SUPFAM" id="SSF69360">
    <property type="entry name" value="Cell wall binding repeat"/>
    <property type="match status" value="2"/>
</dbReference>
<feature type="domain" description="MurNAc-LAA" evidence="4">
    <location>
        <begin position="326"/>
        <end position="536"/>
    </location>
</feature>
<feature type="signal peptide" evidence="3">
    <location>
        <begin position="1"/>
        <end position="35"/>
    </location>
</feature>
<evidence type="ECO:0000256" key="3">
    <source>
        <dbReference type="SAM" id="SignalP"/>
    </source>
</evidence>
<organism evidence="5 6">
    <name type="scientific">Candidatus Merdiplasma excrementigallinarum</name>
    <dbReference type="NCBI Taxonomy" id="2840864"/>
    <lineage>
        <taxon>Bacteria</taxon>
        <taxon>Bacillati</taxon>
        <taxon>Bacillota</taxon>
        <taxon>Clostridia</taxon>
        <taxon>Lachnospirales</taxon>
        <taxon>Lachnospiraceae</taxon>
        <taxon>Lachnospiraceae incertae sedis</taxon>
        <taxon>Candidatus Merdiplasma</taxon>
    </lineage>
</organism>
<dbReference type="Pfam" id="PF01473">
    <property type="entry name" value="Choline_bind_1"/>
    <property type="match status" value="3"/>
</dbReference>
<dbReference type="Pfam" id="PF01520">
    <property type="entry name" value="Amidase_3"/>
    <property type="match status" value="1"/>
</dbReference>
<dbReference type="PROSITE" id="PS51170">
    <property type="entry name" value="CW"/>
    <property type="match status" value="3"/>
</dbReference>
<reference evidence="5" key="1">
    <citation type="submission" date="2020-10" db="EMBL/GenBank/DDBJ databases">
        <authorList>
            <person name="Gilroy R."/>
        </authorList>
    </citation>
    <scope>NUCLEOTIDE SEQUENCE</scope>
    <source>
        <strain evidence="5">ChiBcec6-7307</strain>
    </source>
</reference>
<dbReference type="EMBL" id="DVOS01000064">
    <property type="protein sequence ID" value="HIV23836.1"/>
    <property type="molecule type" value="Genomic_DNA"/>
</dbReference>
<dbReference type="InterPro" id="IPR050695">
    <property type="entry name" value="N-acetylmuramoyl_amidase_3"/>
</dbReference>
<proteinExistence type="predicted"/>
<keyword evidence="1" id="KW-0677">Repeat</keyword>
<dbReference type="Gene3D" id="2.10.270.10">
    <property type="entry name" value="Cholin Binding"/>
    <property type="match status" value="3"/>
</dbReference>
<dbReference type="GO" id="GO:0008745">
    <property type="term" value="F:N-acetylmuramoyl-L-alanine amidase activity"/>
    <property type="evidence" value="ECO:0007669"/>
    <property type="project" value="InterPro"/>
</dbReference>
<dbReference type="InterPro" id="IPR018337">
    <property type="entry name" value="Cell_wall/Cho-bd_repeat"/>
</dbReference>
<protein>
    <submittedName>
        <fullName evidence="5">N-acetylmuramoyl-L-alanine amidase</fullName>
    </submittedName>
</protein>
<reference evidence="5" key="2">
    <citation type="journal article" date="2021" name="PeerJ">
        <title>Extensive microbial diversity within the chicken gut microbiome revealed by metagenomics and culture.</title>
        <authorList>
            <person name="Gilroy R."/>
            <person name="Ravi A."/>
            <person name="Getino M."/>
            <person name="Pursley I."/>
            <person name="Horton D.L."/>
            <person name="Alikhan N.F."/>
            <person name="Baker D."/>
            <person name="Gharbi K."/>
            <person name="Hall N."/>
            <person name="Watson M."/>
            <person name="Adriaenssens E.M."/>
            <person name="Foster-Nyarko E."/>
            <person name="Jarju S."/>
            <person name="Secka A."/>
            <person name="Antonio M."/>
            <person name="Oren A."/>
            <person name="Chaudhuri R.R."/>
            <person name="La Ragione R."/>
            <person name="Hildebrand F."/>
            <person name="Pallen M.J."/>
        </authorList>
    </citation>
    <scope>NUCLEOTIDE SEQUENCE</scope>
    <source>
        <strain evidence="5">ChiBcec6-7307</strain>
    </source>
</reference>
<gene>
    <name evidence="5" type="ORF">IAC80_07820</name>
</gene>
<name>A0A9D1NZR4_9FIRM</name>
<dbReference type="SUPFAM" id="SSF53187">
    <property type="entry name" value="Zn-dependent exopeptidases"/>
    <property type="match status" value="1"/>
</dbReference>